<dbReference type="Pfam" id="PF03460">
    <property type="entry name" value="NIR_SIR_ferr"/>
    <property type="match status" value="2"/>
</dbReference>
<evidence type="ECO:0000259" key="7">
    <source>
        <dbReference type="Pfam" id="PF01077"/>
    </source>
</evidence>
<sequence length="516" mass="57488">MINRELTQHFIRETREFEEQLALFEAGQIDKKTFKQVSGKFGCYAQRENGYMLRLRLPGGQVTREHLAFLGEKMKEYAVDFVKLTTCQTIQVHNLDSSQVLALMRDCLKAGIITRGGGGDGPRNVMADPLSGVDKKEFFAVLPYALAISNYLISRIPGLKLPRKLKVGFSGTPENPTHVTFRDLGFLAQEDGTFSVYCAGGLGPNPKLGVLVAEHAKPEEVSLYVSAMLRLFTKYGNDKVRAKSRTRYLQDSLGIPQLQEKFTQCLKEARKEEKPCAIPSLSKITKQPEGEIQGLRILEQKQPGLYCVSFHPIGGCLEGKHLMVLCEVLKGVPQSELRLSPDGSLYVLNLTAKEVPRILEATEGGAENPFEASVCCIGLPTCQHGIGYSQRLLSGIIQRVRKENFPRNTLPQLHISGCPSSCGTHQSAPLGFVGSMVKTEGQLQPAFRLFVNGSAWAFNSRLGTEIALLPEKAIPDFLAELGREINKEHTDFYAWYPEHEKDFRQLVEKYAFHRTP</sequence>
<gene>
    <name evidence="9" type="ORF">H9809_12775</name>
</gene>
<evidence type="ECO:0000259" key="8">
    <source>
        <dbReference type="Pfam" id="PF03460"/>
    </source>
</evidence>
<dbReference type="InterPro" id="IPR005117">
    <property type="entry name" value="NiRdtase/SiRdtase_haem-b_fer"/>
</dbReference>
<evidence type="ECO:0000256" key="6">
    <source>
        <dbReference type="ARBA" id="ARBA00023014"/>
    </source>
</evidence>
<dbReference type="GO" id="GO:0046872">
    <property type="term" value="F:metal ion binding"/>
    <property type="evidence" value="ECO:0007669"/>
    <property type="project" value="UniProtKB-KW"/>
</dbReference>
<organism evidence="9 10">
    <name type="scientific">Candidatus Blautia pullicola</name>
    <dbReference type="NCBI Taxonomy" id="2838498"/>
    <lineage>
        <taxon>Bacteria</taxon>
        <taxon>Bacillati</taxon>
        <taxon>Bacillota</taxon>
        <taxon>Clostridia</taxon>
        <taxon>Lachnospirales</taxon>
        <taxon>Lachnospiraceae</taxon>
        <taxon>Blautia</taxon>
    </lineage>
</organism>
<keyword evidence="5" id="KW-0408">Iron</keyword>
<keyword evidence="1" id="KW-0004">4Fe-4S</keyword>
<keyword evidence="6" id="KW-0411">Iron-sulfur</keyword>
<name>A0A9D2FU62_9FIRM</name>
<dbReference type="PANTHER" id="PTHR32439">
    <property type="entry name" value="FERREDOXIN--NITRITE REDUCTASE, CHLOROPLASTIC"/>
    <property type="match status" value="1"/>
</dbReference>
<dbReference type="Proteomes" id="UP000824056">
    <property type="component" value="Unassembled WGS sequence"/>
</dbReference>
<evidence type="ECO:0000256" key="2">
    <source>
        <dbReference type="ARBA" id="ARBA00022617"/>
    </source>
</evidence>
<dbReference type="Gene3D" id="3.90.480.10">
    <property type="entry name" value="Sulfite Reductase Hemoprotein,Domain 2"/>
    <property type="match status" value="1"/>
</dbReference>
<keyword evidence="2" id="KW-0349">Heme</keyword>
<feature type="domain" description="Nitrite/Sulfite reductase ferredoxin-like" evidence="8">
    <location>
        <begin position="44"/>
        <end position="108"/>
    </location>
</feature>
<feature type="domain" description="Nitrite/sulphite reductase 4Fe-4S" evidence="7">
    <location>
        <begin position="119"/>
        <end position="266"/>
    </location>
</feature>
<comment type="caution">
    <text evidence="9">The sequence shown here is derived from an EMBL/GenBank/DDBJ whole genome shotgun (WGS) entry which is preliminary data.</text>
</comment>
<keyword evidence="4" id="KW-0560">Oxidoreductase</keyword>
<dbReference type="AlphaFoldDB" id="A0A9D2FU62"/>
<evidence type="ECO:0000256" key="5">
    <source>
        <dbReference type="ARBA" id="ARBA00023004"/>
    </source>
</evidence>
<keyword evidence="3" id="KW-0479">Metal-binding</keyword>
<dbReference type="Pfam" id="PF01077">
    <property type="entry name" value="NIR_SIR"/>
    <property type="match status" value="1"/>
</dbReference>
<reference evidence="9" key="1">
    <citation type="journal article" date="2021" name="PeerJ">
        <title>Extensive microbial diversity within the chicken gut microbiome revealed by metagenomics and culture.</title>
        <authorList>
            <person name="Gilroy R."/>
            <person name="Ravi A."/>
            <person name="Getino M."/>
            <person name="Pursley I."/>
            <person name="Horton D.L."/>
            <person name="Alikhan N.F."/>
            <person name="Baker D."/>
            <person name="Gharbi K."/>
            <person name="Hall N."/>
            <person name="Watson M."/>
            <person name="Adriaenssens E.M."/>
            <person name="Foster-Nyarko E."/>
            <person name="Jarju S."/>
            <person name="Secka A."/>
            <person name="Antonio M."/>
            <person name="Oren A."/>
            <person name="Chaudhuri R.R."/>
            <person name="La Ragione R."/>
            <person name="Hildebrand F."/>
            <person name="Pallen M.J."/>
        </authorList>
    </citation>
    <scope>NUCLEOTIDE SEQUENCE</scope>
    <source>
        <strain evidence="9">1068</strain>
    </source>
</reference>
<dbReference type="SUPFAM" id="SSF55124">
    <property type="entry name" value="Nitrite/Sulfite reductase N-terminal domain-like"/>
    <property type="match status" value="2"/>
</dbReference>
<dbReference type="GO" id="GO:0020037">
    <property type="term" value="F:heme binding"/>
    <property type="evidence" value="ECO:0007669"/>
    <property type="project" value="InterPro"/>
</dbReference>
<accession>A0A9D2FU62</accession>
<dbReference type="Gene3D" id="3.30.413.10">
    <property type="entry name" value="Sulfite Reductase Hemoprotein, domain 1"/>
    <property type="match status" value="2"/>
</dbReference>
<dbReference type="GO" id="GO:0016491">
    <property type="term" value="F:oxidoreductase activity"/>
    <property type="evidence" value="ECO:0007669"/>
    <property type="project" value="UniProtKB-KW"/>
</dbReference>
<dbReference type="InterPro" id="IPR051329">
    <property type="entry name" value="NIR_SIR_4Fe-4S"/>
</dbReference>
<dbReference type="PANTHER" id="PTHR32439:SF9">
    <property type="entry name" value="BLR3264 PROTEIN"/>
    <property type="match status" value="1"/>
</dbReference>
<dbReference type="EMBL" id="DXBG01000299">
    <property type="protein sequence ID" value="HIZ66747.1"/>
    <property type="molecule type" value="Genomic_DNA"/>
</dbReference>
<proteinExistence type="predicted"/>
<dbReference type="InterPro" id="IPR036136">
    <property type="entry name" value="Nit/Sulf_reduc_fer-like_dom_sf"/>
</dbReference>
<feature type="domain" description="Nitrite/Sulfite reductase ferredoxin-like" evidence="8">
    <location>
        <begin position="299"/>
        <end position="361"/>
    </location>
</feature>
<reference evidence="9" key="2">
    <citation type="submission" date="2021-04" db="EMBL/GenBank/DDBJ databases">
        <authorList>
            <person name="Gilroy R."/>
        </authorList>
    </citation>
    <scope>NUCLEOTIDE SEQUENCE</scope>
    <source>
        <strain evidence="9">1068</strain>
    </source>
</reference>
<evidence type="ECO:0000256" key="3">
    <source>
        <dbReference type="ARBA" id="ARBA00022723"/>
    </source>
</evidence>
<evidence type="ECO:0000256" key="1">
    <source>
        <dbReference type="ARBA" id="ARBA00022485"/>
    </source>
</evidence>
<protein>
    <submittedName>
        <fullName evidence="9">Nitrite/sulfite reductase</fullName>
    </submittedName>
</protein>
<dbReference type="InterPro" id="IPR045854">
    <property type="entry name" value="NO2/SO3_Rdtase_4Fe4S_sf"/>
</dbReference>
<dbReference type="InterPro" id="IPR006067">
    <property type="entry name" value="NO2/SO3_Rdtase_4Fe4S_dom"/>
</dbReference>
<dbReference type="SUPFAM" id="SSF56014">
    <property type="entry name" value="Nitrite and sulphite reductase 4Fe-4S domain-like"/>
    <property type="match status" value="2"/>
</dbReference>
<evidence type="ECO:0000313" key="10">
    <source>
        <dbReference type="Proteomes" id="UP000824056"/>
    </source>
</evidence>
<dbReference type="GO" id="GO:0051539">
    <property type="term" value="F:4 iron, 4 sulfur cluster binding"/>
    <property type="evidence" value="ECO:0007669"/>
    <property type="project" value="UniProtKB-KW"/>
</dbReference>
<evidence type="ECO:0000256" key="4">
    <source>
        <dbReference type="ARBA" id="ARBA00023002"/>
    </source>
</evidence>
<evidence type="ECO:0000313" key="9">
    <source>
        <dbReference type="EMBL" id="HIZ66747.1"/>
    </source>
</evidence>